<dbReference type="PIRSF" id="PIRSF000897">
    <property type="entry name" value="Acid_Ptase_ClsA"/>
    <property type="match status" value="1"/>
</dbReference>
<dbReference type="AlphaFoldDB" id="A0A7W6JSC8"/>
<dbReference type="InterPro" id="IPR001011">
    <property type="entry name" value="Acid_Pase_classA_bac"/>
</dbReference>
<comment type="caution">
    <text evidence="4">The sequence shown here is derived from an EMBL/GenBank/DDBJ whole genome shotgun (WGS) entry which is preliminary data.</text>
</comment>
<dbReference type="PRINTS" id="PR00483">
    <property type="entry name" value="BACPHPHTASE"/>
</dbReference>
<reference evidence="4 5" key="1">
    <citation type="submission" date="2020-08" db="EMBL/GenBank/DDBJ databases">
        <title>Genomic Encyclopedia of Type Strains, Phase IV (KMG-IV): sequencing the most valuable type-strain genomes for metagenomic binning, comparative biology and taxonomic classification.</title>
        <authorList>
            <person name="Goeker M."/>
        </authorList>
    </citation>
    <scope>NUCLEOTIDE SEQUENCE [LARGE SCALE GENOMIC DNA]</scope>
    <source>
        <strain evidence="4 5">DSM 101806</strain>
    </source>
</reference>
<keyword evidence="1 4" id="KW-0378">Hydrolase</keyword>
<organism evidence="4 5">
    <name type="scientific">Sphingomonas kyeonggiensis</name>
    <dbReference type="NCBI Taxonomy" id="1268553"/>
    <lineage>
        <taxon>Bacteria</taxon>
        <taxon>Pseudomonadati</taxon>
        <taxon>Pseudomonadota</taxon>
        <taxon>Alphaproteobacteria</taxon>
        <taxon>Sphingomonadales</taxon>
        <taxon>Sphingomonadaceae</taxon>
        <taxon>Sphingomonas</taxon>
    </lineage>
</organism>
<evidence type="ECO:0000256" key="1">
    <source>
        <dbReference type="PIRNR" id="PIRNR000897"/>
    </source>
</evidence>
<dbReference type="EC" id="3.1.3.2" evidence="1"/>
<accession>A0A7W6JSC8</accession>
<evidence type="ECO:0000313" key="4">
    <source>
        <dbReference type="EMBL" id="MBB4098653.1"/>
    </source>
</evidence>
<proteinExistence type="inferred from homology"/>
<evidence type="ECO:0000259" key="3">
    <source>
        <dbReference type="SMART" id="SM00014"/>
    </source>
</evidence>
<dbReference type="InterPro" id="IPR000326">
    <property type="entry name" value="PAP2/HPO"/>
</dbReference>
<dbReference type="Pfam" id="PF01569">
    <property type="entry name" value="PAP2"/>
    <property type="match status" value="1"/>
</dbReference>
<dbReference type="Proteomes" id="UP000557392">
    <property type="component" value="Unassembled WGS sequence"/>
</dbReference>
<dbReference type="SUPFAM" id="SSF48317">
    <property type="entry name" value="Acid phosphatase/Vanadium-dependent haloperoxidase"/>
    <property type="match status" value="1"/>
</dbReference>
<dbReference type="Gene3D" id="1.20.144.10">
    <property type="entry name" value="Phosphatidic acid phosphatase type 2/haloperoxidase"/>
    <property type="match status" value="1"/>
</dbReference>
<comment type="catalytic activity">
    <reaction evidence="1">
        <text>a phosphate monoester + H2O = an alcohol + phosphate</text>
        <dbReference type="Rhea" id="RHEA:15017"/>
        <dbReference type="ChEBI" id="CHEBI:15377"/>
        <dbReference type="ChEBI" id="CHEBI:30879"/>
        <dbReference type="ChEBI" id="CHEBI:43474"/>
        <dbReference type="ChEBI" id="CHEBI:67140"/>
        <dbReference type="EC" id="3.1.3.2"/>
    </reaction>
</comment>
<feature type="chain" id="PRO_5030997027" description="Acid phosphatase" evidence="2">
    <location>
        <begin position="23"/>
        <end position="255"/>
    </location>
</feature>
<sequence>MSTPRSALMLAAWLALTAMGQAQDSGPYLPPDRVPDGLAILPPPPTPGSPAARADRAIFEATRKLEGTPRWRIATEDVTNDPLDRFACALGMKLDAKRAPALARLLDRAGTGPLVNPVKAHYRAPRPYLGTNAPICEPKTRHLAENGDYPSGHAANGWLEGLILAELVPDRATAILARARAYGESRAVCGSHSVSAVQAGWMSGTAMFAVLGATPGFQRDLQAARSELEAIGSGAPRPDQAQCAADQAALATRPW</sequence>
<dbReference type="EMBL" id="JACIEH010000002">
    <property type="protein sequence ID" value="MBB4098653.1"/>
    <property type="molecule type" value="Genomic_DNA"/>
</dbReference>
<dbReference type="SMART" id="SM00014">
    <property type="entry name" value="acidPPc"/>
    <property type="match status" value="1"/>
</dbReference>
<dbReference type="GO" id="GO:0003993">
    <property type="term" value="F:acid phosphatase activity"/>
    <property type="evidence" value="ECO:0007669"/>
    <property type="project" value="UniProtKB-EC"/>
</dbReference>
<dbReference type="InterPro" id="IPR036938">
    <property type="entry name" value="PAP2/HPO_sf"/>
</dbReference>
<feature type="domain" description="Phosphatidic acid phosphatase type 2/haloperoxidase" evidence="3">
    <location>
        <begin position="100"/>
        <end position="212"/>
    </location>
</feature>
<evidence type="ECO:0000313" key="5">
    <source>
        <dbReference type="Proteomes" id="UP000557392"/>
    </source>
</evidence>
<feature type="signal peptide" evidence="2">
    <location>
        <begin position="1"/>
        <end position="22"/>
    </location>
</feature>
<comment type="similarity">
    <text evidence="1">Belongs to the class A bacterial acid phosphatase family.</text>
</comment>
<dbReference type="RefSeq" id="WP_183997619.1">
    <property type="nucleotide sequence ID" value="NZ_JACIEH010000002.1"/>
</dbReference>
<evidence type="ECO:0000256" key="2">
    <source>
        <dbReference type="SAM" id="SignalP"/>
    </source>
</evidence>
<keyword evidence="2" id="KW-0732">Signal</keyword>
<protein>
    <recommendedName>
        <fullName evidence="1">Acid phosphatase</fullName>
        <ecNumber evidence="1">3.1.3.2</ecNumber>
    </recommendedName>
</protein>
<name>A0A7W6JSC8_9SPHN</name>
<dbReference type="CDD" id="cd03397">
    <property type="entry name" value="PAP2_acid_phosphatase"/>
    <property type="match status" value="1"/>
</dbReference>
<gene>
    <name evidence="4" type="ORF">GGR46_002217</name>
</gene>
<keyword evidence="5" id="KW-1185">Reference proteome</keyword>
<dbReference type="GO" id="GO:0030288">
    <property type="term" value="C:outer membrane-bounded periplasmic space"/>
    <property type="evidence" value="ECO:0007669"/>
    <property type="project" value="InterPro"/>
</dbReference>